<dbReference type="SUPFAM" id="SSF50494">
    <property type="entry name" value="Trypsin-like serine proteases"/>
    <property type="match status" value="2"/>
</dbReference>
<evidence type="ECO:0000259" key="7">
    <source>
        <dbReference type="PROSITE" id="PS50240"/>
    </source>
</evidence>
<evidence type="ECO:0000313" key="8">
    <source>
        <dbReference type="Proteomes" id="UP000694867"/>
    </source>
</evidence>
<evidence type="ECO:0000256" key="4">
    <source>
        <dbReference type="ARBA" id="ARBA00023157"/>
    </source>
</evidence>
<proteinExistence type="predicted"/>
<name>A0AAJ7SEJ8_9ACAR</name>
<dbReference type="PRINTS" id="PR00722">
    <property type="entry name" value="CHYMOTRYPSIN"/>
</dbReference>
<dbReference type="Proteomes" id="UP000694867">
    <property type="component" value="Unplaced"/>
</dbReference>
<dbReference type="CDD" id="cd00190">
    <property type="entry name" value="Tryp_SPc"/>
    <property type="match status" value="2"/>
</dbReference>
<dbReference type="InterPro" id="IPR001254">
    <property type="entry name" value="Trypsin_dom"/>
</dbReference>
<dbReference type="InterPro" id="IPR043504">
    <property type="entry name" value="Peptidase_S1_PA_chymotrypsin"/>
</dbReference>
<keyword evidence="1 5" id="KW-0645">Protease</keyword>
<evidence type="ECO:0000256" key="2">
    <source>
        <dbReference type="ARBA" id="ARBA00022801"/>
    </source>
</evidence>
<dbReference type="PANTHER" id="PTHR24252">
    <property type="entry name" value="ACROSIN-RELATED"/>
    <property type="match status" value="1"/>
</dbReference>
<evidence type="ECO:0000256" key="5">
    <source>
        <dbReference type="RuleBase" id="RU363034"/>
    </source>
</evidence>
<feature type="domain" description="Peptidase S1" evidence="7">
    <location>
        <begin position="41"/>
        <end position="280"/>
    </location>
</feature>
<feature type="domain" description="Peptidase S1" evidence="7">
    <location>
        <begin position="333"/>
        <end position="570"/>
    </location>
</feature>
<dbReference type="PROSITE" id="PS00134">
    <property type="entry name" value="TRYPSIN_HIS"/>
    <property type="match status" value="2"/>
</dbReference>
<dbReference type="InterPro" id="IPR018114">
    <property type="entry name" value="TRYPSIN_HIS"/>
</dbReference>
<keyword evidence="4" id="KW-1015">Disulfide bond</keyword>
<evidence type="ECO:0000313" key="9">
    <source>
        <dbReference type="RefSeq" id="XP_028966626.1"/>
    </source>
</evidence>
<dbReference type="KEGG" id="goe:100909155"/>
<evidence type="ECO:0000256" key="1">
    <source>
        <dbReference type="ARBA" id="ARBA00022670"/>
    </source>
</evidence>
<dbReference type="PANTHER" id="PTHR24252:SF10">
    <property type="entry name" value="SERINE PROTEASE 56"/>
    <property type="match status" value="1"/>
</dbReference>
<sequence>MGRSPEAPDLDIPGASDPDDPQRGCGYRPMMRARRRRVRRVVGGKSASIGEWPWQVIIKERHLFGVFTSYKCGGVLISVRHVLTAAHCATSSDVRNLFVTLGQAIASQENLQTIPVERMVVHKDYRAADFDNDIALILLTHRVVFSRHVVPICLPDSGDDFIGFNAHVSGWGKTAFNGSFPKTLQSVILPILPPEACDQMYSKSRVEKTVREFHLCAGLEEGQRDACIGDSGGPLSVRRSNGRWVLAGIVSHGWKCAEPNLPGIYTNIPFFRSWIGRAMILTRSNEEAAGILGYYFPKRVEYLPQKTFDPQKSTIECGSRPMMRRNLRRMRRVVGGKSARIGEWPWHAIIKETSSSGVDYKCGGVLISDRHVLTAAHCALGSDLPNYVVTLGQADFRQSDLRSIPVKRVIVHEGFESLDFDNDLALLELAQRADLNENVVPICLPDSEDDFVGLGAYVTGWGQAEPGGPLPNTLQSVRLPILPRDDCDRMYSTSRVDKSLREFHLCAGFEEGQRDACDGDSGGPLSVRRNDGRWVLAGIVSHGYKCAEPNLPGVYTNIPYFRSWIMNAIDSIPARSRKRIRCKSSWRSNRCSCMETEYHHDDSTCAESASE</sequence>
<dbReference type="InterPro" id="IPR001314">
    <property type="entry name" value="Peptidase_S1A"/>
</dbReference>
<dbReference type="RefSeq" id="XP_028966626.1">
    <property type="nucleotide sequence ID" value="XM_029110793.1"/>
</dbReference>
<protein>
    <submittedName>
        <fullName evidence="9">Transmembrane protease serine 9-like</fullName>
    </submittedName>
</protein>
<dbReference type="SMART" id="SM00020">
    <property type="entry name" value="Tryp_SPc"/>
    <property type="match status" value="2"/>
</dbReference>
<keyword evidence="8" id="KW-1185">Reference proteome</keyword>
<gene>
    <name evidence="9" type="primary">LOC100909155</name>
</gene>
<dbReference type="GeneID" id="100909155"/>
<accession>A0AAJ7SEJ8</accession>
<dbReference type="InterPro" id="IPR033116">
    <property type="entry name" value="TRYPSIN_SER"/>
</dbReference>
<evidence type="ECO:0000256" key="3">
    <source>
        <dbReference type="ARBA" id="ARBA00022825"/>
    </source>
</evidence>
<evidence type="ECO:0000256" key="6">
    <source>
        <dbReference type="SAM" id="MobiDB-lite"/>
    </source>
</evidence>
<dbReference type="Pfam" id="PF00089">
    <property type="entry name" value="Trypsin"/>
    <property type="match status" value="2"/>
</dbReference>
<organism evidence="8 9">
    <name type="scientific">Galendromus occidentalis</name>
    <name type="common">western predatory mite</name>
    <dbReference type="NCBI Taxonomy" id="34638"/>
    <lineage>
        <taxon>Eukaryota</taxon>
        <taxon>Metazoa</taxon>
        <taxon>Ecdysozoa</taxon>
        <taxon>Arthropoda</taxon>
        <taxon>Chelicerata</taxon>
        <taxon>Arachnida</taxon>
        <taxon>Acari</taxon>
        <taxon>Parasitiformes</taxon>
        <taxon>Mesostigmata</taxon>
        <taxon>Gamasina</taxon>
        <taxon>Phytoseioidea</taxon>
        <taxon>Phytoseiidae</taxon>
        <taxon>Typhlodrominae</taxon>
        <taxon>Galendromus</taxon>
    </lineage>
</organism>
<dbReference type="Gene3D" id="2.40.10.10">
    <property type="entry name" value="Trypsin-like serine proteases"/>
    <property type="match status" value="2"/>
</dbReference>
<dbReference type="PROSITE" id="PS00135">
    <property type="entry name" value="TRYPSIN_SER"/>
    <property type="match status" value="2"/>
</dbReference>
<feature type="region of interest" description="Disordered" evidence="6">
    <location>
        <begin position="1"/>
        <end position="28"/>
    </location>
</feature>
<keyword evidence="2 5" id="KW-0378">Hydrolase</keyword>
<dbReference type="GO" id="GO:0006508">
    <property type="term" value="P:proteolysis"/>
    <property type="evidence" value="ECO:0007669"/>
    <property type="project" value="UniProtKB-KW"/>
</dbReference>
<reference evidence="9" key="1">
    <citation type="submission" date="2025-08" db="UniProtKB">
        <authorList>
            <consortium name="RefSeq"/>
        </authorList>
    </citation>
    <scope>IDENTIFICATION</scope>
</reference>
<keyword evidence="3 5" id="KW-0720">Serine protease</keyword>
<dbReference type="PROSITE" id="PS50240">
    <property type="entry name" value="TRYPSIN_DOM"/>
    <property type="match status" value="2"/>
</dbReference>
<dbReference type="InterPro" id="IPR009003">
    <property type="entry name" value="Peptidase_S1_PA"/>
</dbReference>
<dbReference type="AlphaFoldDB" id="A0AAJ7SEJ8"/>
<dbReference type="FunFam" id="2.40.10.10:FF:000006">
    <property type="entry name" value="Serine proteinase stubble"/>
    <property type="match status" value="2"/>
</dbReference>
<dbReference type="GO" id="GO:0004252">
    <property type="term" value="F:serine-type endopeptidase activity"/>
    <property type="evidence" value="ECO:0007669"/>
    <property type="project" value="InterPro"/>
</dbReference>